<dbReference type="SUPFAM" id="SSF111283">
    <property type="entry name" value="Putative modulator of DNA gyrase, PmbA/TldD"/>
    <property type="match status" value="1"/>
</dbReference>
<dbReference type="EMBL" id="JACXWD010000017">
    <property type="protein sequence ID" value="MBD3867848.1"/>
    <property type="molecule type" value="Genomic_DNA"/>
</dbReference>
<dbReference type="Proteomes" id="UP000648239">
    <property type="component" value="Unassembled WGS sequence"/>
</dbReference>
<dbReference type="GO" id="GO:0005829">
    <property type="term" value="C:cytosol"/>
    <property type="evidence" value="ECO:0007669"/>
    <property type="project" value="TreeGrafter"/>
</dbReference>
<dbReference type="GO" id="GO:0006508">
    <property type="term" value="P:proteolysis"/>
    <property type="evidence" value="ECO:0007669"/>
    <property type="project" value="InterPro"/>
</dbReference>
<name>A0A8J6XU17_9BACT</name>
<dbReference type="AlphaFoldDB" id="A0A8J6XU17"/>
<evidence type="ECO:0000259" key="2">
    <source>
        <dbReference type="Pfam" id="PF19289"/>
    </source>
</evidence>
<feature type="domain" description="Metalloprotease TldD/E C-terminal" evidence="2">
    <location>
        <begin position="218"/>
        <end position="445"/>
    </location>
</feature>
<organism evidence="3 4">
    <name type="scientific">Candidatus Polarisedimenticola svalbardensis</name>
    <dbReference type="NCBI Taxonomy" id="2886004"/>
    <lineage>
        <taxon>Bacteria</taxon>
        <taxon>Pseudomonadati</taxon>
        <taxon>Acidobacteriota</taxon>
        <taxon>Candidatus Polarisedimenticolia</taxon>
        <taxon>Candidatus Polarisedimenticolales</taxon>
        <taxon>Candidatus Polarisedimenticolaceae</taxon>
        <taxon>Candidatus Polarisedimenticola</taxon>
    </lineage>
</organism>
<evidence type="ECO:0000256" key="1">
    <source>
        <dbReference type="ARBA" id="ARBA00005836"/>
    </source>
</evidence>
<proteinExistence type="inferred from homology"/>
<dbReference type="PANTHER" id="PTHR30624:SF4">
    <property type="entry name" value="METALLOPROTEASE TLDD"/>
    <property type="match status" value="1"/>
</dbReference>
<dbReference type="InterPro" id="IPR051463">
    <property type="entry name" value="Peptidase_U62_metallo"/>
</dbReference>
<gene>
    <name evidence="3" type="ORF">IFK94_06980</name>
</gene>
<accession>A0A8J6XU17</accession>
<evidence type="ECO:0000313" key="4">
    <source>
        <dbReference type="Proteomes" id="UP000648239"/>
    </source>
</evidence>
<reference evidence="3 4" key="1">
    <citation type="submission" date="2020-08" db="EMBL/GenBank/DDBJ databases">
        <title>Acidobacteriota in marine sediments use diverse sulfur dissimilation pathways.</title>
        <authorList>
            <person name="Wasmund K."/>
        </authorList>
    </citation>
    <scope>NUCLEOTIDE SEQUENCE [LARGE SCALE GENOMIC DNA]</scope>
    <source>
        <strain evidence="3">MAG AM4</strain>
    </source>
</reference>
<dbReference type="InterPro" id="IPR045569">
    <property type="entry name" value="Metalloprtase-TldD/E_C"/>
</dbReference>
<sequence length="447" mass="47726">MTHSPVEHLQPFADPMERGVEALAQRFPDPLIFLEEVHDRRVEFGRSGVVRAATSESRGIALETGGETGAAAHLSGPSPDRVGDAVRSLIRGERLPVAYASVCPVGDLPEPEAAGGLVHSFLSRVPLGHDGARVRVRGRYVQYSQVVRVATPSAGQVVELRQGQRLRLEVDLHRNGREGTGTVDWVWRPGRVLDPAGLVAGALGRAEARLDARPAPRGRHPVVMGPGVGGILAHEMFGHALEARGASGELSALIRMGDGTRSREIRIIDDPRRGRIPWRRDDEGERSRAVALVADGRLAGALHNRTTARAAGETRTGHARRSSYLVSALPRMGCTFIAAGDHGPESLIGETGDGLYIRRMAAASVDLSSGEAMFRVSDADRIEGGRIAEPLEPFVLFITLAETLATLGQPANDLQFDTCLGTCLKDHQPLAVSVGAPTVRLGVATVL</sequence>
<comment type="similarity">
    <text evidence="1">Belongs to the peptidase U62 family.</text>
</comment>
<dbReference type="GO" id="GO:0008237">
    <property type="term" value="F:metallopeptidase activity"/>
    <property type="evidence" value="ECO:0007669"/>
    <property type="project" value="InterPro"/>
</dbReference>
<dbReference type="PANTHER" id="PTHR30624">
    <property type="entry name" value="UNCHARACTERIZED PROTEIN TLDD AND PMBA"/>
    <property type="match status" value="1"/>
</dbReference>
<evidence type="ECO:0000313" key="3">
    <source>
        <dbReference type="EMBL" id="MBD3867848.1"/>
    </source>
</evidence>
<dbReference type="InterPro" id="IPR036059">
    <property type="entry name" value="TldD/PmbA_sf"/>
</dbReference>
<protein>
    <submittedName>
        <fullName evidence="3">TldD/PmbA family protein</fullName>
    </submittedName>
</protein>
<comment type="caution">
    <text evidence="3">The sequence shown here is derived from an EMBL/GenBank/DDBJ whole genome shotgun (WGS) entry which is preliminary data.</text>
</comment>
<dbReference type="Pfam" id="PF19289">
    <property type="entry name" value="PmbA_TldD_3rd"/>
    <property type="match status" value="1"/>
</dbReference>